<evidence type="ECO:0000313" key="1">
    <source>
        <dbReference type="EnsemblMetazoa" id="AALB014672-PA"/>
    </source>
</evidence>
<dbReference type="VEuPathDB" id="VectorBase:AALB014672"/>
<dbReference type="EnsemblMetazoa" id="AALB014672-RA">
    <property type="protein sequence ID" value="AALB014672-PA"/>
    <property type="gene ID" value="AALB014672"/>
</dbReference>
<keyword evidence="2" id="KW-1185">Reference proteome</keyword>
<sequence length="35" mass="4250">MIRSCMLKTKEHQVKHTQTARRVYLGLYFALFSEY</sequence>
<accession>A0A182FYJ6</accession>
<dbReference type="VEuPathDB" id="VectorBase:AALB014685"/>
<evidence type="ECO:0000313" key="2">
    <source>
        <dbReference type="Proteomes" id="UP000069272"/>
    </source>
</evidence>
<organism evidence="1 2">
    <name type="scientific">Anopheles albimanus</name>
    <name type="common">New world malaria mosquito</name>
    <dbReference type="NCBI Taxonomy" id="7167"/>
    <lineage>
        <taxon>Eukaryota</taxon>
        <taxon>Metazoa</taxon>
        <taxon>Ecdysozoa</taxon>
        <taxon>Arthropoda</taxon>
        <taxon>Hexapoda</taxon>
        <taxon>Insecta</taxon>
        <taxon>Pterygota</taxon>
        <taxon>Neoptera</taxon>
        <taxon>Endopterygota</taxon>
        <taxon>Diptera</taxon>
        <taxon>Nematocera</taxon>
        <taxon>Culicoidea</taxon>
        <taxon>Culicidae</taxon>
        <taxon>Anophelinae</taxon>
        <taxon>Anopheles</taxon>
    </lineage>
</organism>
<dbReference type="EnsemblMetazoa" id="AALB014685-RA">
    <property type="protein sequence ID" value="AALB014685-PA"/>
    <property type="gene ID" value="AALB014685"/>
</dbReference>
<name>A0A182FYJ6_ANOAL</name>
<reference evidence="1 2" key="1">
    <citation type="journal article" date="2017" name="G3 (Bethesda)">
        <title>The Physical Genome Mapping of Anopheles albimanus Corrected Scaffold Misassemblies and Identified Interarm Rearrangements in Genus Anopheles.</title>
        <authorList>
            <person name="Artemov G.N."/>
            <person name="Peery A.N."/>
            <person name="Jiang X."/>
            <person name="Tu Z."/>
            <person name="Stegniy V.N."/>
            <person name="Sharakhova M.V."/>
            <person name="Sharakhov I.V."/>
        </authorList>
    </citation>
    <scope>NUCLEOTIDE SEQUENCE [LARGE SCALE GENOMIC DNA]</scope>
    <source>
        <strain evidence="1 2">ALBI9_A</strain>
        <strain evidence="2">STECLA/ALBI9_A</strain>
    </source>
</reference>
<protein>
    <submittedName>
        <fullName evidence="1">Uncharacterized protein</fullName>
    </submittedName>
</protein>
<proteinExistence type="predicted"/>
<dbReference type="AlphaFoldDB" id="A0A182FYJ6"/>
<reference evidence="1" key="2">
    <citation type="submission" date="2022-08" db="UniProtKB">
        <authorList>
            <consortium name="EnsemblMetazoa"/>
        </authorList>
    </citation>
    <scope>IDENTIFICATION</scope>
    <source>
        <strain evidence="1">STECLA/ALBI9_A</strain>
    </source>
</reference>
<dbReference type="Proteomes" id="UP000069272">
    <property type="component" value="Chromosome 3R"/>
</dbReference>